<dbReference type="EMBL" id="CALLCH030000021">
    <property type="protein sequence ID" value="CAI4220061.1"/>
    <property type="molecule type" value="Genomic_DNA"/>
</dbReference>
<reference evidence="2" key="1">
    <citation type="submission" date="2022-11" db="EMBL/GenBank/DDBJ databases">
        <authorList>
            <person name="Scott C."/>
            <person name="Bruce N."/>
        </authorList>
    </citation>
    <scope>NUCLEOTIDE SEQUENCE</scope>
</reference>
<protein>
    <submittedName>
        <fullName evidence="2">Uncharacterized protein</fullName>
    </submittedName>
</protein>
<keyword evidence="3" id="KW-1185">Reference proteome</keyword>
<dbReference type="Proteomes" id="UP000838763">
    <property type="component" value="Unassembled WGS sequence"/>
</dbReference>
<proteinExistence type="predicted"/>
<sequence>MKANFALAVATLATPPSTASSSASTTPAPSSPRRFGAPYNPADHYTRFSDSEAGKLRVIPTNPHPGPVSGYLALAEDENVQGALRLVETWQPNSEGVQASGWKIKRQCDGTSLLRFGSSRDNRWIAVEEQTAQGGKRWIPWWVTGDIVGLDEESYAVADVSVLVTTCPVNSNAAGGSRTARLLSYKLEAYGWRLEKCI</sequence>
<feature type="compositionally biased region" description="Low complexity" evidence="1">
    <location>
        <begin position="14"/>
        <end position="32"/>
    </location>
</feature>
<comment type="caution">
    <text evidence="2">The sequence shown here is derived from an EMBL/GenBank/DDBJ whole genome shotgun (WGS) entry which is preliminary data.</text>
</comment>
<organism evidence="2 3">
    <name type="scientific">Parascedosporium putredinis</name>
    <dbReference type="NCBI Taxonomy" id="1442378"/>
    <lineage>
        <taxon>Eukaryota</taxon>
        <taxon>Fungi</taxon>
        <taxon>Dikarya</taxon>
        <taxon>Ascomycota</taxon>
        <taxon>Pezizomycotina</taxon>
        <taxon>Sordariomycetes</taxon>
        <taxon>Hypocreomycetidae</taxon>
        <taxon>Microascales</taxon>
        <taxon>Microascaceae</taxon>
        <taxon>Parascedosporium</taxon>
    </lineage>
</organism>
<feature type="region of interest" description="Disordered" evidence="1">
    <location>
        <begin position="14"/>
        <end position="46"/>
    </location>
</feature>
<dbReference type="AlphaFoldDB" id="A0A9P1MFD5"/>
<dbReference type="OrthoDB" id="4563802at2759"/>
<accession>A0A9P1MFD5</accession>
<evidence type="ECO:0000313" key="2">
    <source>
        <dbReference type="EMBL" id="CAI4220061.1"/>
    </source>
</evidence>
<evidence type="ECO:0000256" key="1">
    <source>
        <dbReference type="SAM" id="MobiDB-lite"/>
    </source>
</evidence>
<name>A0A9P1MFD5_9PEZI</name>
<evidence type="ECO:0000313" key="3">
    <source>
        <dbReference type="Proteomes" id="UP000838763"/>
    </source>
</evidence>
<gene>
    <name evidence="2" type="ORF">PPNO1_LOCUS9602</name>
</gene>